<dbReference type="PANTHER" id="PTHR30483">
    <property type="entry name" value="LEUCINE-SPECIFIC-BINDING PROTEIN"/>
    <property type="match status" value="1"/>
</dbReference>
<keyword evidence="1" id="KW-0732">Signal</keyword>
<proteinExistence type="predicted"/>
<dbReference type="Proteomes" id="UP000008136">
    <property type="component" value="Chromosome"/>
</dbReference>
<dbReference type="HOGENOM" id="CLU_027128_4_2_2"/>
<dbReference type="GeneID" id="10393136"/>
<accession>F2KMR4</accession>
<dbReference type="eggNOG" id="arCOG01020">
    <property type="taxonomic scope" value="Archaea"/>
</dbReference>
<evidence type="ECO:0000313" key="4">
    <source>
        <dbReference type="Proteomes" id="UP000008136"/>
    </source>
</evidence>
<organism evidence="3 4">
    <name type="scientific">Archaeoglobus veneficus (strain DSM 11195 / SNP6)</name>
    <dbReference type="NCBI Taxonomy" id="693661"/>
    <lineage>
        <taxon>Archaea</taxon>
        <taxon>Methanobacteriati</taxon>
        <taxon>Methanobacteriota</taxon>
        <taxon>Archaeoglobi</taxon>
        <taxon>Archaeoglobales</taxon>
        <taxon>Archaeoglobaceae</taxon>
        <taxon>Archaeoglobus</taxon>
    </lineage>
</organism>
<dbReference type="Pfam" id="PF13458">
    <property type="entry name" value="Peripla_BP_6"/>
    <property type="match status" value="1"/>
</dbReference>
<keyword evidence="4" id="KW-1185">Reference proteome</keyword>
<dbReference type="PROSITE" id="PS51257">
    <property type="entry name" value="PROKAR_LIPOPROTEIN"/>
    <property type="match status" value="1"/>
</dbReference>
<dbReference type="InterPro" id="IPR028082">
    <property type="entry name" value="Peripla_BP_I"/>
</dbReference>
<reference evidence="3 4" key="1">
    <citation type="submission" date="2011-03" db="EMBL/GenBank/DDBJ databases">
        <title>The complete genome of Archaeoglobus veneficus SNP6.</title>
        <authorList>
            <consortium name="US DOE Joint Genome Institute (JGI-PGF)"/>
            <person name="Lucas S."/>
            <person name="Copeland A."/>
            <person name="Lapidus A."/>
            <person name="Bruce D."/>
            <person name="Goodwin L."/>
            <person name="Pitluck S."/>
            <person name="Kyrpides N."/>
            <person name="Mavromatis K."/>
            <person name="Pagani I."/>
            <person name="Ivanova N."/>
            <person name="Mikhailova N."/>
            <person name="Lu M."/>
            <person name="Detter J.C."/>
            <person name="Tapia R."/>
            <person name="Han C."/>
            <person name="Land M."/>
            <person name="Hauser L."/>
            <person name="Markowitz V."/>
            <person name="Cheng J.-F."/>
            <person name="Hugenholtz P."/>
            <person name="Woyke T."/>
            <person name="Wu D."/>
            <person name="Spring S."/>
            <person name="Brambilla E."/>
            <person name="Klenk H.-P."/>
            <person name="Eisen J.A."/>
        </authorList>
    </citation>
    <scope>NUCLEOTIDE SEQUENCE [LARGE SCALE GENOMIC DNA]</scope>
    <source>
        <strain evidence="4">SNP6</strain>
    </source>
</reference>
<dbReference type="STRING" id="693661.Arcve_0045"/>
<dbReference type="OrthoDB" id="200499at2157"/>
<name>F2KMR4_ARCVS</name>
<evidence type="ECO:0000259" key="2">
    <source>
        <dbReference type="Pfam" id="PF13458"/>
    </source>
</evidence>
<dbReference type="InterPro" id="IPR028081">
    <property type="entry name" value="Leu-bd"/>
</dbReference>
<dbReference type="CDD" id="cd06345">
    <property type="entry name" value="PBP1_ABC_ligand_binding-like"/>
    <property type="match status" value="1"/>
</dbReference>
<evidence type="ECO:0000256" key="1">
    <source>
        <dbReference type="ARBA" id="ARBA00022729"/>
    </source>
</evidence>
<sequence length="427" mass="47668">MTGGIKKLAILILIVCLFAGCAQQEVKQTPQEETKQEAKQEVIKVGVIGPMDLPFGIAEKKAVELAAEQINAEGGILGKKVEVIVADTKLNPNTATSEFRRLVDEECSVIIGGFASGVSLSMQEVMAETKTVWLADGSSPKLTEKVKEDYEHYKYFFRAGTLNGTTFAYDIFDALHNYYNGKLGKNWKKVAVIRDDAVWTEGVMAALRPMLESNGYEIVMDAKVPKGTEDFSSILYEAKDKADVIVTLLAHVNGIPLVKQWSEMRIPLQIIGHDLSAIYPTAWESSNGKIEGEVFIATGGAIHIPVNERAEKFIEAWKEKYGSLPDANTAYDMYDALFIYKAAVEQAAKDGKDPNDPDVVVEYIEKFNADNPFECVRGKLAFTKYHDPMWGDEYIRNWICQWQDGKVVIIWPENVATGEYVQPEWIE</sequence>
<evidence type="ECO:0000313" key="3">
    <source>
        <dbReference type="EMBL" id="AEA46088.1"/>
    </source>
</evidence>
<dbReference type="EMBL" id="CP002588">
    <property type="protein sequence ID" value="AEA46088.1"/>
    <property type="molecule type" value="Genomic_DNA"/>
</dbReference>
<gene>
    <name evidence="3" type="ordered locus">Arcve_0045</name>
</gene>
<dbReference type="AlphaFoldDB" id="F2KMR4"/>
<dbReference type="Gene3D" id="3.40.50.2300">
    <property type="match status" value="2"/>
</dbReference>
<dbReference type="RefSeq" id="WP_013682764.1">
    <property type="nucleotide sequence ID" value="NC_015320.1"/>
</dbReference>
<dbReference type="PANTHER" id="PTHR30483:SF6">
    <property type="entry name" value="PERIPLASMIC BINDING PROTEIN OF ABC TRANSPORTER FOR NATURAL AMINO ACIDS"/>
    <property type="match status" value="1"/>
</dbReference>
<dbReference type="KEGG" id="ave:Arcve_0045"/>
<dbReference type="InterPro" id="IPR051010">
    <property type="entry name" value="BCAA_transport"/>
</dbReference>
<protein>
    <submittedName>
        <fullName evidence="3">Extracellular ligand-binding receptor</fullName>
    </submittedName>
</protein>
<keyword evidence="3" id="KW-0675">Receptor</keyword>
<dbReference type="SUPFAM" id="SSF53822">
    <property type="entry name" value="Periplasmic binding protein-like I"/>
    <property type="match status" value="1"/>
</dbReference>
<feature type="domain" description="Leucine-binding protein" evidence="2">
    <location>
        <begin position="43"/>
        <end position="390"/>
    </location>
</feature>